<accession>A0A1H3MYE3</accession>
<proteinExistence type="predicted"/>
<sequence>MCISEQSEAKVWSELKQPERGSHQKSCVSIIGGNVRLGSLAPDA</sequence>
<dbReference type="AlphaFoldDB" id="A0A1H3MYE3"/>
<dbReference type="Proteomes" id="UP000199286">
    <property type="component" value="Unassembled WGS sequence"/>
</dbReference>
<dbReference type="EMBL" id="FNPF01000019">
    <property type="protein sequence ID" value="SDY81513.1"/>
    <property type="molecule type" value="Genomic_DNA"/>
</dbReference>
<gene>
    <name evidence="1" type="ORF">SAMN05444340_11928</name>
</gene>
<reference evidence="1 2" key="1">
    <citation type="submission" date="2016-10" db="EMBL/GenBank/DDBJ databases">
        <authorList>
            <person name="de Groot N.N."/>
        </authorList>
    </citation>
    <scope>NUCLEOTIDE SEQUENCE [LARGE SCALE GENOMIC DNA]</scope>
    <source>
        <strain evidence="1 2">DSM 26880</strain>
    </source>
</reference>
<evidence type="ECO:0000313" key="1">
    <source>
        <dbReference type="EMBL" id="SDY81513.1"/>
    </source>
</evidence>
<name>A0A1H3MYE3_9RHOB</name>
<evidence type="ECO:0000313" key="2">
    <source>
        <dbReference type="Proteomes" id="UP000199286"/>
    </source>
</evidence>
<organism evidence="1 2">
    <name type="scientific">Citreimonas salinaria</name>
    <dbReference type="NCBI Taxonomy" id="321339"/>
    <lineage>
        <taxon>Bacteria</taxon>
        <taxon>Pseudomonadati</taxon>
        <taxon>Pseudomonadota</taxon>
        <taxon>Alphaproteobacteria</taxon>
        <taxon>Rhodobacterales</taxon>
        <taxon>Roseobacteraceae</taxon>
        <taxon>Citreimonas</taxon>
    </lineage>
</organism>
<protein>
    <submittedName>
        <fullName evidence="1">Uncharacterized protein</fullName>
    </submittedName>
</protein>
<keyword evidence="2" id="KW-1185">Reference proteome</keyword>